<accession>A0A0G1A964</accession>
<keyword evidence="1" id="KW-0812">Transmembrane</keyword>
<feature type="transmembrane region" description="Helical" evidence="1">
    <location>
        <begin position="6"/>
        <end position="25"/>
    </location>
</feature>
<keyword evidence="1" id="KW-0472">Membrane</keyword>
<gene>
    <name evidence="2" type="ORF">UU93_C0034G0003</name>
</gene>
<protein>
    <submittedName>
        <fullName evidence="2">Uncharacterized protein</fullName>
    </submittedName>
</protein>
<comment type="caution">
    <text evidence="2">The sequence shown here is derived from an EMBL/GenBank/DDBJ whole genome shotgun (WGS) entry which is preliminary data.</text>
</comment>
<keyword evidence="1" id="KW-1133">Transmembrane helix</keyword>
<proteinExistence type="predicted"/>
<sequence>MKTSKTLVFLVITVIVFLCISITLYRHQLNVLRDASLQKSSYGITLGEGVYFVGDPIHIFDIPLEEFSSVSSGDVNDTIYTKNKVKKEVLYENHKIFSVQLSPLKNRIGLFYYPDDSQENLEAKIFNIDQGVYKEIYHSNFHPWNVGGNLQWLGNDHVFFTVHCGSSCQGLILLDVITGKTHSTTIASMSSVKEKSYTIFPDWFSKKEFRFDGLINEMNGEMKDGKAYLVFKMVRDDGAALEEKRFLFTGNSLKFIN</sequence>
<name>A0A0G1A964_9BACT</name>
<dbReference type="EMBL" id="LCCN01000034">
    <property type="protein sequence ID" value="KKS30606.1"/>
    <property type="molecule type" value="Genomic_DNA"/>
</dbReference>
<dbReference type="Proteomes" id="UP000034160">
    <property type="component" value="Unassembled WGS sequence"/>
</dbReference>
<dbReference type="STRING" id="1618356.UU93_C0034G0003"/>
<reference evidence="2 3" key="1">
    <citation type="journal article" date="2015" name="Nature">
        <title>rRNA introns, odd ribosomes, and small enigmatic genomes across a large radiation of phyla.</title>
        <authorList>
            <person name="Brown C.T."/>
            <person name="Hug L.A."/>
            <person name="Thomas B.C."/>
            <person name="Sharon I."/>
            <person name="Castelle C.J."/>
            <person name="Singh A."/>
            <person name="Wilkins M.J."/>
            <person name="Williams K.H."/>
            <person name="Banfield J.F."/>
        </authorList>
    </citation>
    <scope>NUCLEOTIDE SEQUENCE [LARGE SCALE GENOMIC DNA]</scope>
</reference>
<evidence type="ECO:0000256" key="1">
    <source>
        <dbReference type="SAM" id="Phobius"/>
    </source>
</evidence>
<evidence type="ECO:0000313" key="2">
    <source>
        <dbReference type="EMBL" id="KKS30606.1"/>
    </source>
</evidence>
<organism evidence="2 3">
    <name type="scientific">Candidatus Amesbacteria bacterium GW2011_GWA2_42_12</name>
    <dbReference type="NCBI Taxonomy" id="1618356"/>
    <lineage>
        <taxon>Bacteria</taxon>
        <taxon>Candidatus Amesiibacteriota</taxon>
    </lineage>
</organism>
<dbReference type="AlphaFoldDB" id="A0A0G1A964"/>
<evidence type="ECO:0000313" key="3">
    <source>
        <dbReference type="Proteomes" id="UP000034160"/>
    </source>
</evidence>